<name>A0A0S7BWF8_9CHLR</name>
<proteinExistence type="inferred from homology"/>
<dbReference type="AlphaFoldDB" id="A0A0S7BWF8"/>
<dbReference type="EMBL" id="DF968181">
    <property type="protein sequence ID" value="GAP41524.1"/>
    <property type="molecule type" value="Genomic_DNA"/>
</dbReference>
<accession>A0A0S7BWF8</accession>
<dbReference type="InterPro" id="IPR036157">
    <property type="entry name" value="dUTPase-like_sf"/>
</dbReference>
<evidence type="ECO:0000256" key="4">
    <source>
        <dbReference type="ARBA" id="ARBA00023080"/>
    </source>
</evidence>
<dbReference type="SUPFAM" id="SSF51283">
    <property type="entry name" value="dUTPase-like"/>
    <property type="match status" value="1"/>
</dbReference>
<dbReference type="InterPro" id="IPR033704">
    <property type="entry name" value="dUTPase_trimeric"/>
</dbReference>
<evidence type="ECO:0000259" key="6">
    <source>
        <dbReference type="Pfam" id="PF00692"/>
    </source>
</evidence>
<dbReference type="OrthoDB" id="9809956at2"/>
<dbReference type="Pfam" id="PF00692">
    <property type="entry name" value="dUTPase"/>
    <property type="match status" value="1"/>
</dbReference>
<dbReference type="GO" id="GO:0046081">
    <property type="term" value="P:dUTP catabolic process"/>
    <property type="evidence" value="ECO:0007669"/>
    <property type="project" value="InterPro"/>
</dbReference>
<evidence type="ECO:0000313" key="7">
    <source>
        <dbReference type="EMBL" id="GAP41524.1"/>
    </source>
</evidence>
<evidence type="ECO:0000313" key="8">
    <source>
        <dbReference type="Proteomes" id="UP000053370"/>
    </source>
</evidence>
<dbReference type="InterPro" id="IPR008181">
    <property type="entry name" value="dUTPase"/>
</dbReference>
<evidence type="ECO:0000256" key="1">
    <source>
        <dbReference type="ARBA" id="ARBA00006581"/>
    </source>
</evidence>
<reference evidence="7" key="1">
    <citation type="journal article" date="2015" name="Genome Announc.">
        <title>Draft Genome Sequence of Anaerolineae Strain TC1, a Novel Isolate from a Methanogenic Wastewater Treatment System.</title>
        <authorList>
            <person name="Matsuura N."/>
            <person name="Tourlousse D.M."/>
            <person name="Sun L."/>
            <person name="Toyonaga M."/>
            <person name="Kuroda K."/>
            <person name="Ohashi A."/>
            <person name="Cruz R."/>
            <person name="Yamaguchi T."/>
            <person name="Sekiguchi Y."/>
        </authorList>
    </citation>
    <scope>NUCLEOTIDE SEQUENCE [LARGE SCALE GENOMIC DNA]</scope>
    <source>
        <strain evidence="7">TC1</strain>
    </source>
</reference>
<sequence>MTINELRFAKLSRDAKIPTRKNPDDAGFDLYSIEEVNIAPHNYHIIGTGISVDIPKSYVGLVLPKSRNNFLLGGGVVDSGYQGEVLIKVFNILSEYLKISSGQAVAQLLVVPIETPTAIEVSIQDLYKEKSPRGETGGIAEQKKL</sequence>
<dbReference type="RefSeq" id="WP_062282920.1">
    <property type="nucleotide sequence ID" value="NZ_DF968181.1"/>
</dbReference>
<feature type="domain" description="dUTPase-like" evidence="6">
    <location>
        <begin position="14"/>
        <end position="125"/>
    </location>
</feature>
<dbReference type="Proteomes" id="UP000053370">
    <property type="component" value="Unassembled WGS sequence"/>
</dbReference>
<dbReference type="GO" id="GO:0006226">
    <property type="term" value="P:dUMP biosynthetic process"/>
    <property type="evidence" value="ECO:0007669"/>
    <property type="project" value="InterPro"/>
</dbReference>
<dbReference type="GO" id="GO:0004170">
    <property type="term" value="F:dUTP diphosphatase activity"/>
    <property type="evidence" value="ECO:0007669"/>
    <property type="project" value="UniProtKB-EC"/>
</dbReference>
<evidence type="ECO:0000256" key="2">
    <source>
        <dbReference type="ARBA" id="ARBA00012379"/>
    </source>
</evidence>
<dbReference type="STRING" id="1678840.ATC1_131516"/>
<dbReference type="Gene3D" id="2.70.40.10">
    <property type="match status" value="1"/>
</dbReference>
<protein>
    <recommendedName>
        <fullName evidence="2">dUTP diphosphatase</fullName>
        <ecNumber evidence="2">3.6.1.23</ecNumber>
    </recommendedName>
</protein>
<keyword evidence="3" id="KW-0378">Hydrolase</keyword>
<dbReference type="EC" id="3.6.1.23" evidence="2"/>
<dbReference type="PANTHER" id="PTHR11241:SF0">
    <property type="entry name" value="DEOXYURIDINE 5'-TRIPHOSPHATE NUCLEOTIDOHYDROLASE"/>
    <property type="match status" value="1"/>
</dbReference>
<dbReference type="GO" id="GO:0000287">
    <property type="term" value="F:magnesium ion binding"/>
    <property type="evidence" value="ECO:0007669"/>
    <property type="project" value="InterPro"/>
</dbReference>
<dbReference type="InterPro" id="IPR029054">
    <property type="entry name" value="dUTPase-like"/>
</dbReference>
<comment type="similarity">
    <text evidence="1">Belongs to the dUTPase family.</text>
</comment>
<comment type="catalytic activity">
    <reaction evidence="5">
        <text>dUTP + H2O = dUMP + diphosphate + H(+)</text>
        <dbReference type="Rhea" id="RHEA:10248"/>
        <dbReference type="ChEBI" id="CHEBI:15377"/>
        <dbReference type="ChEBI" id="CHEBI:15378"/>
        <dbReference type="ChEBI" id="CHEBI:33019"/>
        <dbReference type="ChEBI" id="CHEBI:61555"/>
        <dbReference type="ChEBI" id="CHEBI:246422"/>
        <dbReference type="EC" id="3.6.1.23"/>
    </reaction>
</comment>
<keyword evidence="4" id="KW-0546">Nucleotide metabolism</keyword>
<gene>
    <name evidence="7" type="ORF">ATC1_131516</name>
</gene>
<organism evidence="7">
    <name type="scientific">Flexilinea flocculi</name>
    <dbReference type="NCBI Taxonomy" id="1678840"/>
    <lineage>
        <taxon>Bacteria</taxon>
        <taxon>Bacillati</taxon>
        <taxon>Chloroflexota</taxon>
        <taxon>Anaerolineae</taxon>
        <taxon>Anaerolineales</taxon>
        <taxon>Anaerolineaceae</taxon>
        <taxon>Flexilinea</taxon>
    </lineage>
</organism>
<evidence type="ECO:0000256" key="3">
    <source>
        <dbReference type="ARBA" id="ARBA00022801"/>
    </source>
</evidence>
<dbReference type="CDD" id="cd07557">
    <property type="entry name" value="trimeric_dUTPase"/>
    <property type="match status" value="1"/>
</dbReference>
<keyword evidence="8" id="KW-1185">Reference proteome</keyword>
<evidence type="ECO:0000256" key="5">
    <source>
        <dbReference type="ARBA" id="ARBA00047686"/>
    </source>
</evidence>
<dbReference type="PANTHER" id="PTHR11241">
    <property type="entry name" value="DEOXYURIDINE 5'-TRIPHOSPHATE NUCLEOTIDOHYDROLASE"/>
    <property type="match status" value="1"/>
</dbReference>